<sequence length="113" mass="12630">MGFWNRLFGKGKTKENGIQTTSSKKTATEVTVIQKEQWEELPFYISNDDGNNALVSMVATSIAANNQPESSFIVKKIMKKNQEAELVAVIAASIAAEMKPESEFVVKKIYQRK</sequence>
<dbReference type="PATRIC" id="fig|1139219.3.peg.2535"/>
<comment type="caution">
    <text evidence="2">The sequence shown here is derived from an EMBL/GenBank/DDBJ whole genome shotgun (WGS) entry which is preliminary data.</text>
</comment>
<evidence type="ECO:0000313" key="3">
    <source>
        <dbReference type="Proteomes" id="UP000014127"/>
    </source>
</evidence>
<accession>S1NAA4</accession>
<dbReference type="RefSeq" id="WP_016173699.1">
    <property type="nucleotide sequence ID" value="NZ_ASWK01000001.1"/>
</dbReference>
<dbReference type="AlphaFoldDB" id="S1NAA4"/>
<dbReference type="EMBL" id="AHYR01000013">
    <property type="protein sequence ID" value="EOT38323.1"/>
    <property type="molecule type" value="Genomic_DNA"/>
</dbReference>
<dbReference type="HOGENOM" id="CLU_151819_0_0_9"/>
<name>S1NAA4_9ENTE</name>
<feature type="compositionally biased region" description="Polar residues" evidence="1">
    <location>
        <begin position="16"/>
        <end position="26"/>
    </location>
</feature>
<evidence type="ECO:0000313" key="2">
    <source>
        <dbReference type="EMBL" id="EOT38323.1"/>
    </source>
</evidence>
<gene>
    <name evidence="2" type="ORF">OMK_02591</name>
</gene>
<keyword evidence="3" id="KW-1185">Reference proteome</keyword>
<reference evidence="2 3" key="1">
    <citation type="submission" date="2013-03" db="EMBL/GenBank/DDBJ databases">
        <title>The Genome Sequence of Enterococcus dispar ATCC_51266 (Illumina only assembly).</title>
        <authorList>
            <consortium name="The Broad Institute Genomics Platform"/>
            <consortium name="The Broad Institute Genome Sequencing Center for Infectious Disease"/>
            <person name="Earl A."/>
            <person name="Russ C."/>
            <person name="Gilmore M."/>
            <person name="Surin D."/>
            <person name="Walker B."/>
            <person name="Young S."/>
            <person name="Zeng Q."/>
            <person name="Gargeya S."/>
            <person name="Fitzgerald M."/>
            <person name="Haas B."/>
            <person name="Abouelleil A."/>
            <person name="Allen A.W."/>
            <person name="Alvarado L."/>
            <person name="Arachchi H.M."/>
            <person name="Berlin A.M."/>
            <person name="Chapman S.B."/>
            <person name="Gainer-Dewar J."/>
            <person name="Goldberg J."/>
            <person name="Griggs A."/>
            <person name="Gujja S."/>
            <person name="Hansen M."/>
            <person name="Howarth C."/>
            <person name="Imamovic A."/>
            <person name="Ireland A."/>
            <person name="Larimer J."/>
            <person name="McCowan C."/>
            <person name="Murphy C."/>
            <person name="Pearson M."/>
            <person name="Poon T.W."/>
            <person name="Priest M."/>
            <person name="Roberts A."/>
            <person name="Saif S."/>
            <person name="Shea T."/>
            <person name="Sisk P."/>
            <person name="Sykes S."/>
            <person name="Wortman J."/>
            <person name="Nusbaum C."/>
            <person name="Birren B."/>
        </authorList>
    </citation>
    <scope>NUCLEOTIDE SEQUENCE [LARGE SCALE GENOMIC DNA]</scope>
    <source>
        <strain evidence="2 3">ATCC 51266</strain>
    </source>
</reference>
<dbReference type="eggNOG" id="ENOG50337QZ">
    <property type="taxonomic scope" value="Bacteria"/>
</dbReference>
<evidence type="ECO:0000256" key="1">
    <source>
        <dbReference type="SAM" id="MobiDB-lite"/>
    </source>
</evidence>
<organism evidence="2 3">
    <name type="scientific">Enterococcus dispar ATCC 51266</name>
    <dbReference type="NCBI Taxonomy" id="1139219"/>
    <lineage>
        <taxon>Bacteria</taxon>
        <taxon>Bacillati</taxon>
        <taxon>Bacillota</taxon>
        <taxon>Bacilli</taxon>
        <taxon>Lactobacillales</taxon>
        <taxon>Enterococcaceae</taxon>
        <taxon>Enterococcus</taxon>
    </lineage>
</organism>
<protein>
    <submittedName>
        <fullName evidence="2">Uncharacterized protein</fullName>
    </submittedName>
</protein>
<dbReference type="STRING" id="44009.RV01_GL002380"/>
<dbReference type="OrthoDB" id="2222210at2"/>
<proteinExistence type="predicted"/>
<dbReference type="Proteomes" id="UP000014127">
    <property type="component" value="Unassembled WGS sequence"/>
</dbReference>
<feature type="region of interest" description="Disordered" evidence="1">
    <location>
        <begin position="1"/>
        <end position="26"/>
    </location>
</feature>